<sequence length="34" mass="3821">MAAASPTSPRPECRPPPQCGRRWHRGLRPSPPRD</sequence>
<reference evidence="2" key="2">
    <citation type="journal article" date="2015" name="Data Brief">
        <title>Shoot transcriptome of the giant reed, Arundo donax.</title>
        <authorList>
            <person name="Barrero R.A."/>
            <person name="Guerrero F.D."/>
            <person name="Moolhuijzen P."/>
            <person name="Goolsby J.A."/>
            <person name="Tidwell J."/>
            <person name="Bellgard S.E."/>
            <person name="Bellgard M.I."/>
        </authorList>
    </citation>
    <scope>NUCLEOTIDE SEQUENCE</scope>
    <source>
        <tissue evidence="2">Shoot tissue taken approximately 20 cm above the soil surface</tissue>
    </source>
</reference>
<dbReference type="AlphaFoldDB" id="A0A0A8YPH0"/>
<proteinExistence type="predicted"/>
<protein>
    <submittedName>
        <fullName evidence="2">Uncharacterized protein</fullName>
    </submittedName>
</protein>
<reference evidence="2" key="1">
    <citation type="submission" date="2014-09" db="EMBL/GenBank/DDBJ databases">
        <authorList>
            <person name="Magalhaes I.L.F."/>
            <person name="Oliveira U."/>
            <person name="Santos F.R."/>
            <person name="Vidigal T.H.D.A."/>
            <person name="Brescovit A.D."/>
            <person name="Santos A.J."/>
        </authorList>
    </citation>
    <scope>NUCLEOTIDE SEQUENCE</scope>
    <source>
        <tissue evidence="2">Shoot tissue taken approximately 20 cm above the soil surface</tissue>
    </source>
</reference>
<evidence type="ECO:0000313" key="2">
    <source>
        <dbReference type="EMBL" id="JAD27643.1"/>
    </source>
</evidence>
<feature type="region of interest" description="Disordered" evidence="1">
    <location>
        <begin position="1"/>
        <end position="34"/>
    </location>
</feature>
<organism evidence="2">
    <name type="scientific">Arundo donax</name>
    <name type="common">Giant reed</name>
    <name type="synonym">Donax arundinaceus</name>
    <dbReference type="NCBI Taxonomy" id="35708"/>
    <lineage>
        <taxon>Eukaryota</taxon>
        <taxon>Viridiplantae</taxon>
        <taxon>Streptophyta</taxon>
        <taxon>Embryophyta</taxon>
        <taxon>Tracheophyta</taxon>
        <taxon>Spermatophyta</taxon>
        <taxon>Magnoliopsida</taxon>
        <taxon>Liliopsida</taxon>
        <taxon>Poales</taxon>
        <taxon>Poaceae</taxon>
        <taxon>PACMAD clade</taxon>
        <taxon>Arundinoideae</taxon>
        <taxon>Arundineae</taxon>
        <taxon>Arundo</taxon>
    </lineage>
</organism>
<name>A0A0A8YPH0_ARUDO</name>
<evidence type="ECO:0000256" key="1">
    <source>
        <dbReference type="SAM" id="MobiDB-lite"/>
    </source>
</evidence>
<accession>A0A0A8YPH0</accession>
<dbReference type="EMBL" id="GBRH01270252">
    <property type="protein sequence ID" value="JAD27643.1"/>
    <property type="molecule type" value="Transcribed_RNA"/>
</dbReference>